<protein>
    <submittedName>
        <fullName evidence="7">Type 1 fimbrial protein</fullName>
    </submittedName>
</protein>
<comment type="subcellular location">
    <subcellularLocation>
        <location evidence="1">Fimbrium</location>
    </subcellularLocation>
</comment>
<feature type="signal peptide" evidence="5">
    <location>
        <begin position="1"/>
        <end position="21"/>
    </location>
</feature>
<dbReference type="InterPro" id="IPR008966">
    <property type="entry name" value="Adhesion_dom_sf"/>
</dbReference>
<evidence type="ECO:0000256" key="1">
    <source>
        <dbReference type="ARBA" id="ARBA00004561"/>
    </source>
</evidence>
<evidence type="ECO:0000256" key="4">
    <source>
        <dbReference type="ARBA" id="ARBA00023263"/>
    </source>
</evidence>
<dbReference type="GO" id="GO:0009289">
    <property type="term" value="C:pilus"/>
    <property type="evidence" value="ECO:0007669"/>
    <property type="project" value="UniProtKB-SubCell"/>
</dbReference>
<dbReference type="GO" id="GO:0043709">
    <property type="term" value="P:cell adhesion involved in single-species biofilm formation"/>
    <property type="evidence" value="ECO:0007669"/>
    <property type="project" value="TreeGrafter"/>
</dbReference>
<keyword evidence="4" id="KW-0281">Fimbrium</keyword>
<dbReference type="InterPro" id="IPR036937">
    <property type="entry name" value="Adhesion_dom_fimbrial_sf"/>
</dbReference>
<evidence type="ECO:0000256" key="2">
    <source>
        <dbReference type="ARBA" id="ARBA00006671"/>
    </source>
</evidence>
<sequence length="174" mass="17392">MNKKFLMVGIIPLVIASGARAVDNGTVSFSGELKGGTCNVSIDGQGPDGTVILPVQTADDANASAITGTTPFTIDMTGCSGNYTGARVNFEAGAGVSGSYVTNTGTATGVDLILSLDSSGAPAIIPGSDATQADYSDITSGSASQKFYVSYYTAAGAATAGTVTGSVTYRLDYQ</sequence>
<dbReference type="Proteomes" id="UP000514462">
    <property type="component" value="Plasmid pRHBSTW-00938_2"/>
</dbReference>
<dbReference type="Pfam" id="PF00419">
    <property type="entry name" value="Fimbrial"/>
    <property type="match status" value="1"/>
</dbReference>
<dbReference type="PANTHER" id="PTHR33420:SF3">
    <property type="entry name" value="FIMBRIAL SUBUNIT ELFA"/>
    <property type="match status" value="1"/>
</dbReference>
<reference evidence="8" key="1">
    <citation type="submission" date="2020-06" db="EMBL/GenBank/DDBJ databases">
        <title>REHAB project genomes.</title>
        <authorList>
            <person name="Shaw L.P."/>
        </authorList>
    </citation>
    <scope>NUCLEOTIDE SEQUENCE [LARGE SCALE GENOMIC DNA]</scope>
    <source>
        <strain evidence="8">RHBSTW-00938</strain>
        <plasmid evidence="8">prhbstw-00938_2</plasmid>
    </source>
</reference>
<dbReference type="InterPro" id="IPR050263">
    <property type="entry name" value="Bact_Fimbrial_Adh_Pro"/>
</dbReference>
<comment type="similarity">
    <text evidence="2">Belongs to the fimbrial protein family.</text>
</comment>
<dbReference type="RefSeq" id="WP_182015596.1">
    <property type="nucleotide sequence ID" value="NZ_CP055905.1"/>
</dbReference>
<evidence type="ECO:0000259" key="6">
    <source>
        <dbReference type="Pfam" id="PF00419"/>
    </source>
</evidence>
<gene>
    <name evidence="7" type="ORF">HV331_25155</name>
</gene>
<evidence type="ECO:0000256" key="5">
    <source>
        <dbReference type="SAM" id="SignalP"/>
    </source>
</evidence>
<accession>A0AAP9R1B3</accession>
<dbReference type="InterPro" id="IPR000259">
    <property type="entry name" value="Adhesion_dom_fimbrial"/>
</dbReference>
<name>A0AAP9R1B3_KLEAE</name>
<dbReference type="PANTHER" id="PTHR33420">
    <property type="entry name" value="FIMBRIAL SUBUNIT ELFA-RELATED"/>
    <property type="match status" value="1"/>
</dbReference>
<dbReference type="SUPFAM" id="SSF49401">
    <property type="entry name" value="Bacterial adhesins"/>
    <property type="match status" value="1"/>
</dbReference>
<proteinExistence type="inferred from homology"/>
<evidence type="ECO:0000313" key="7">
    <source>
        <dbReference type="EMBL" id="QMR42821.1"/>
    </source>
</evidence>
<evidence type="ECO:0000313" key="8">
    <source>
        <dbReference type="Proteomes" id="UP000514462"/>
    </source>
</evidence>
<dbReference type="AlphaFoldDB" id="A0AAP9R1B3"/>
<geneLocation type="plasmid" evidence="8">
    <name>prhbstw-00938_2</name>
</geneLocation>
<feature type="chain" id="PRO_5042884034" evidence="5">
    <location>
        <begin position="22"/>
        <end position="174"/>
    </location>
</feature>
<keyword evidence="3 5" id="KW-0732">Signal</keyword>
<dbReference type="EMBL" id="CP055905">
    <property type="protein sequence ID" value="QMR42821.1"/>
    <property type="molecule type" value="Genomic_DNA"/>
</dbReference>
<keyword evidence="7" id="KW-0614">Plasmid</keyword>
<organism evidence="7 8">
    <name type="scientific">Klebsiella aerogenes</name>
    <name type="common">Enterobacter aerogenes</name>
    <dbReference type="NCBI Taxonomy" id="548"/>
    <lineage>
        <taxon>Bacteria</taxon>
        <taxon>Pseudomonadati</taxon>
        <taxon>Pseudomonadota</taxon>
        <taxon>Gammaproteobacteria</taxon>
        <taxon>Enterobacterales</taxon>
        <taxon>Enterobacteriaceae</taxon>
        <taxon>Klebsiella/Raoultella group</taxon>
        <taxon>Klebsiella</taxon>
    </lineage>
</organism>
<dbReference type="Gene3D" id="2.60.40.1090">
    <property type="entry name" value="Fimbrial-type adhesion domain"/>
    <property type="match status" value="1"/>
</dbReference>
<evidence type="ECO:0000256" key="3">
    <source>
        <dbReference type="ARBA" id="ARBA00022729"/>
    </source>
</evidence>
<feature type="domain" description="Fimbrial-type adhesion" evidence="6">
    <location>
        <begin position="28"/>
        <end position="174"/>
    </location>
</feature>